<evidence type="ECO:0000256" key="10">
    <source>
        <dbReference type="PIRSR" id="PIRSR000445-1"/>
    </source>
</evidence>
<dbReference type="Pfam" id="PF01488">
    <property type="entry name" value="Shikimate_DH"/>
    <property type="match status" value="1"/>
</dbReference>
<dbReference type="EC" id="1.2.1.70" evidence="3 9"/>
<dbReference type="Gene3D" id="3.30.460.30">
    <property type="entry name" value="Glutamyl-tRNA reductase, N-terminal domain"/>
    <property type="match status" value="1"/>
</dbReference>
<comment type="pathway">
    <text evidence="1 9 14">Porphyrin-containing compound metabolism; protoporphyrin-IX biosynthesis; 5-aminolevulinate from L-glutamyl-tRNA(Glu): step 1/2.</text>
</comment>
<dbReference type="SUPFAM" id="SSF69075">
    <property type="entry name" value="Glutamyl tRNA-reductase dimerization domain"/>
    <property type="match status" value="1"/>
</dbReference>
<evidence type="ECO:0000259" key="17">
    <source>
        <dbReference type="Pfam" id="PF05201"/>
    </source>
</evidence>
<dbReference type="FunFam" id="3.30.460.30:FF:000001">
    <property type="entry name" value="Glutamyl-tRNA reductase"/>
    <property type="match status" value="1"/>
</dbReference>
<feature type="site" description="Important for activity" evidence="9 13">
    <location>
        <position position="99"/>
    </location>
</feature>
<comment type="catalytic activity">
    <reaction evidence="7 9 14">
        <text>(S)-4-amino-5-oxopentanoate + tRNA(Glu) + NADP(+) = L-glutamyl-tRNA(Glu) + NADPH + H(+)</text>
        <dbReference type="Rhea" id="RHEA:12344"/>
        <dbReference type="Rhea" id="RHEA-COMP:9663"/>
        <dbReference type="Rhea" id="RHEA-COMP:9680"/>
        <dbReference type="ChEBI" id="CHEBI:15378"/>
        <dbReference type="ChEBI" id="CHEBI:57501"/>
        <dbReference type="ChEBI" id="CHEBI:57783"/>
        <dbReference type="ChEBI" id="CHEBI:58349"/>
        <dbReference type="ChEBI" id="CHEBI:78442"/>
        <dbReference type="ChEBI" id="CHEBI:78520"/>
        <dbReference type="EC" id="1.2.1.70"/>
    </reaction>
</comment>
<dbReference type="Pfam" id="PF00745">
    <property type="entry name" value="GlutR_dimer"/>
    <property type="match status" value="1"/>
</dbReference>
<comment type="subunit">
    <text evidence="9">Homodimer.</text>
</comment>
<evidence type="ECO:0000313" key="18">
    <source>
        <dbReference type="EMBL" id="CAA9335112.1"/>
    </source>
</evidence>
<feature type="binding site" evidence="9 11">
    <location>
        <position position="109"/>
    </location>
    <ligand>
        <name>substrate</name>
    </ligand>
</feature>
<name>A0A6J4LKC5_9BACT</name>
<feature type="domain" description="Glutamyl-tRNA reductase N-terminal" evidence="17">
    <location>
        <begin position="7"/>
        <end position="154"/>
    </location>
</feature>
<evidence type="ECO:0000256" key="9">
    <source>
        <dbReference type="HAMAP-Rule" id="MF_00087"/>
    </source>
</evidence>
<dbReference type="FunFam" id="3.40.50.720:FF:000031">
    <property type="entry name" value="Glutamyl-tRNA reductase"/>
    <property type="match status" value="1"/>
</dbReference>
<evidence type="ECO:0000256" key="7">
    <source>
        <dbReference type="ARBA" id="ARBA00047464"/>
    </source>
</evidence>
<evidence type="ECO:0000256" key="5">
    <source>
        <dbReference type="ARBA" id="ARBA00023002"/>
    </source>
</evidence>
<dbReference type="EMBL" id="CADCTX010000631">
    <property type="protein sequence ID" value="CAA9335112.1"/>
    <property type="molecule type" value="Genomic_DNA"/>
</dbReference>
<dbReference type="PANTHER" id="PTHR43013:SF1">
    <property type="entry name" value="GLUTAMYL-TRNA REDUCTASE"/>
    <property type="match status" value="1"/>
</dbReference>
<proteinExistence type="inferred from homology"/>
<feature type="binding site" evidence="9 11">
    <location>
        <begin position="49"/>
        <end position="52"/>
    </location>
    <ligand>
        <name>substrate</name>
    </ligand>
</feature>
<evidence type="ECO:0000256" key="6">
    <source>
        <dbReference type="ARBA" id="ARBA00023244"/>
    </source>
</evidence>
<gene>
    <name evidence="9" type="primary">hemA</name>
    <name evidence="18" type="ORF">AVDCRST_MAG40-2118</name>
</gene>
<dbReference type="GO" id="GO:0050661">
    <property type="term" value="F:NADP binding"/>
    <property type="evidence" value="ECO:0007669"/>
    <property type="project" value="InterPro"/>
</dbReference>
<feature type="domain" description="Quinate/shikimate 5-dehydrogenase/glutamyl-tRNA reductase" evidence="16">
    <location>
        <begin position="169"/>
        <end position="304"/>
    </location>
</feature>
<feature type="binding site" evidence="9 11">
    <location>
        <begin position="114"/>
        <end position="116"/>
    </location>
    <ligand>
        <name>substrate</name>
    </ligand>
</feature>
<reference evidence="18" key="1">
    <citation type="submission" date="2020-02" db="EMBL/GenBank/DDBJ databases">
        <authorList>
            <person name="Meier V. D."/>
        </authorList>
    </citation>
    <scope>NUCLEOTIDE SEQUENCE</scope>
    <source>
        <strain evidence="18">AVDCRST_MAG40</strain>
    </source>
</reference>
<dbReference type="InterPro" id="IPR000343">
    <property type="entry name" value="4pyrrol_synth_GluRdtase"/>
</dbReference>
<dbReference type="GO" id="GO:0019353">
    <property type="term" value="P:protoporphyrinogen IX biosynthetic process from glutamate"/>
    <property type="evidence" value="ECO:0007669"/>
    <property type="project" value="TreeGrafter"/>
</dbReference>
<dbReference type="InterPro" id="IPR036453">
    <property type="entry name" value="GluRdtase_dimer_dom_sf"/>
</dbReference>
<evidence type="ECO:0000256" key="8">
    <source>
        <dbReference type="ARBA" id="ARBA00068659"/>
    </source>
</evidence>
<evidence type="ECO:0000256" key="14">
    <source>
        <dbReference type="RuleBase" id="RU000584"/>
    </source>
</evidence>
<dbReference type="SUPFAM" id="SSF51735">
    <property type="entry name" value="NAD(P)-binding Rossmann-fold domains"/>
    <property type="match status" value="1"/>
</dbReference>
<dbReference type="HAMAP" id="MF_00087">
    <property type="entry name" value="Glu_tRNA_reductase"/>
    <property type="match status" value="1"/>
</dbReference>
<comment type="domain">
    <text evidence="9">Possesses an unusual extended V-shaped dimeric structure with each monomer consisting of three distinct domains arranged along a curved 'spinal' alpha-helix. The N-terminal catalytic domain specifically recognizes the glutamate moiety of the substrate. The second domain is the NADPH-binding domain, and the third C-terminal domain is responsible for dimerization.</text>
</comment>
<evidence type="ECO:0000259" key="16">
    <source>
        <dbReference type="Pfam" id="PF01488"/>
    </source>
</evidence>
<dbReference type="GO" id="GO:0008883">
    <property type="term" value="F:glutamyl-tRNA reductase activity"/>
    <property type="evidence" value="ECO:0007669"/>
    <property type="project" value="UniProtKB-UniRule"/>
</dbReference>
<feature type="binding site" evidence="9 12">
    <location>
        <begin position="187"/>
        <end position="192"/>
    </location>
    <ligand>
        <name>NADP(+)</name>
        <dbReference type="ChEBI" id="CHEBI:58349"/>
    </ligand>
</feature>
<dbReference type="InterPro" id="IPR018214">
    <property type="entry name" value="GluRdtase_CS"/>
</dbReference>
<comment type="similarity">
    <text evidence="2 9 14">Belongs to the glutamyl-tRNA reductase family.</text>
</comment>
<evidence type="ECO:0000256" key="1">
    <source>
        <dbReference type="ARBA" id="ARBA00005059"/>
    </source>
</evidence>
<dbReference type="NCBIfam" id="TIGR01035">
    <property type="entry name" value="hemA"/>
    <property type="match status" value="1"/>
</dbReference>
<dbReference type="InterPro" id="IPR006151">
    <property type="entry name" value="Shikm_DH/Glu-tRNA_Rdtase"/>
</dbReference>
<dbReference type="AlphaFoldDB" id="A0A6J4LKC5"/>
<dbReference type="InterPro" id="IPR036343">
    <property type="entry name" value="GluRdtase_N_sf"/>
</dbReference>
<keyword evidence="6 9" id="KW-0627">Porphyrin biosynthesis</keyword>
<dbReference type="CDD" id="cd05213">
    <property type="entry name" value="NAD_bind_Glutamyl_tRNA_reduct"/>
    <property type="match status" value="1"/>
</dbReference>
<dbReference type="PROSITE" id="PS00747">
    <property type="entry name" value="GLUTR"/>
    <property type="match status" value="1"/>
</dbReference>
<comment type="miscellaneous">
    <text evidence="9">During catalysis, the active site Cys acts as a nucleophile attacking the alpha-carbonyl group of tRNA-bound glutamate with the formation of a thioester intermediate between enzyme and glutamate, and the concomitant release of tRNA(Glu). The thioester intermediate is finally reduced by direct hydride transfer from NADPH, to form the product GSA.</text>
</comment>
<keyword evidence="4 9" id="KW-0521">NADP</keyword>
<comment type="function">
    <text evidence="9">Catalyzes the NADPH-dependent reduction of glutamyl-tRNA(Glu) to glutamate 1-semialdehyde (GSA).</text>
</comment>
<keyword evidence="5 9" id="KW-0560">Oxidoreductase</keyword>
<sequence>MALIVAGISYRTAPIEVRERLAHQPHELAHELERLREATGARELVLLSTCNRIECYVLEGDRVSDGDAAPGVWAVLGARLGGDVTRYGYVRRDREAAAHLYRVASGLDSMIVGEAQIQGQVRDAWEHSRPQSGPVLNRLFQTALKVAGRVRTETAVGRGAASVSSAAVQLAKQIFGSLKERRAMVLGAGEMAELALECLIREGVRAAIVANRTHERAVELAARHGATAIRYDECWSQLAGVDLLISSTSAPHPVVLPQHVRAALAQRGDRPFCILDIALPRDVDPAVGAIDNVFLYDLDDLRAVVAASIERRQQELPPAEGLIGDEVERFWAWLAGLAAVPVVTQFREEMDRVRERELEQWMRRLGALDGAQRDAVEQFSRALMNKFLHEPSVRLRAAAGNGRGLGIVDAARYLFALDGQTVPPASVTTLGEATTDISEES</sequence>
<dbReference type="InterPro" id="IPR015896">
    <property type="entry name" value="4pyrrol_synth_GluRdtase_dimer"/>
</dbReference>
<evidence type="ECO:0000256" key="2">
    <source>
        <dbReference type="ARBA" id="ARBA00005916"/>
    </source>
</evidence>
<dbReference type="Gene3D" id="3.40.50.720">
    <property type="entry name" value="NAD(P)-binding Rossmann-like Domain"/>
    <property type="match status" value="1"/>
</dbReference>
<dbReference type="PIRSF" id="PIRSF000445">
    <property type="entry name" value="4pyrrol_synth_GluRdtase"/>
    <property type="match status" value="1"/>
</dbReference>
<feature type="active site" description="Nucleophile" evidence="9 10">
    <location>
        <position position="50"/>
    </location>
</feature>
<dbReference type="InterPro" id="IPR015895">
    <property type="entry name" value="4pyrrol_synth_GluRdtase_N"/>
</dbReference>
<protein>
    <recommendedName>
        <fullName evidence="8 9">Glutamyl-tRNA reductase</fullName>
        <shortName evidence="9">GluTR</shortName>
        <ecNumber evidence="3 9">1.2.1.70</ecNumber>
    </recommendedName>
</protein>
<dbReference type="InterPro" id="IPR036291">
    <property type="entry name" value="NAD(P)-bd_dom_sf"/>
</dbReference>
<dbReference type="SUPFAM" id="SSF69742">
    <property type="entry name" value="Glutamyl tRNA-reductase catalytic, N-terminal domain"/>
    <property type="match status" value="1"/>
</dbReference>
<feature type="domain" description="Tetrapyrrole biosynthesis glutamyl-tRNA reductase dimerisation" evidence="15">
    <location>
        <begin position="319"/>
        <end position="417"/>
    </location>
</feature>
<evidence type="ECO:0000256" key="11">
    <source>
        <dbReference type="PIRSR" id="PIRSR000445-2"/>
    </source>
</evidence>
<accession>A0A6J4LKC5</accession>
<organism evidence="18">
    <name type="scientific">uncultured Gemmatimonadaceae bacterium</name>
    <dbReference type="NCBI Taxonomy" id="246130"/>
    <lineage>
        <taxon>Bacteria</taxon>
        <taxon>Pseudomonadati</taxon>
        <taxon>Gemmatimonadota</taxon>
        <taxon>Gemmatimonadia</taxon>
        <taxon>Gemmatimonadales</taxon>
        <taxon>Gemmatimonadaceae</taxon>
        <taxon>environmental samples</taxon>
    </lineage>
</organism>
<dbReference type="PANTHER" id="PTHR43013">
    <property type="entry name" value="GLUTAMYL-TRNA REDUCTASE"/>
    <property type="match status" value="1"/>
</dbReference>
<evidence type="ECO:0000256" key="4">
    <source>
        <dbReference type="ARBA" id="ARBA00022857"/>
    </source>
</evidence>
<evidence type="ECO:0000256" key="12">
    <source>
        <dbReference type="PIRSR" id="PIRSR000445-3"/>
    </source>
</evidence>
<feature type="binding site" evidence="9 11">
    <location>
        <position position="120"/>
    </location>
    <ligand>
        <name>substrate</name>
    </ligand>
</feature>
<dbReference type="Pfam" id="PF05201">
    <property type="entry name" value="GlutR_N"/>
    <property type="match status" value="1"/>
</dbReference>
<evidence type="ECO:0000256" key="3">
    <source>
        <dbReference type="ARBA" id="ARBA00012970"/>
    </source>
</evidence>
<evidence type="ECO:0000259" key="15">
    <source>
        <dbReference type="Pfam" id="PF00745"/>
    </source>
</evidence>
<evidence type="ECO:0000256" key="13">
    <source>
        <dbReference type="PIRSR" id="PIRSR000445-4"/>
    </source>
</evidence>
<dbReference type="UniPathway" id="UPA00251">
    <property type="reaction ID" value="UER00316"/>
</dbReference>